<evidence type="ECO:0000313" key="2">
    <source>
        <dbReference type="EMBL" id="KAG5175883.1"/>
    </source>
</evidence>
<proteinExistence type="predicted"/>
<dbReference type="Proteomes" id="UP000664859">
    <property type="component" value="Unassembled WGS sequence"/>
</dbReference>
<dbReference type="PANTHER" id="PTHR31560">
    <property type="entry name" value="UPF0652 PROTEIN C16A11.03C-RELATED"/>
    <property type="match status" value="1"/>
</dbReference>
<evidence type="ECO:0000313" key="3">
    <source>
        <dbReference type="Proteomes" id="UP000664859"/>
    </source>
</evidence>
<dbReference type="Pfam" id="PF09418">
    <property type="entry name" value="DUF2009"/>
    <property type="match status" value="1"/>
</dbReference>
<organism evidence="2 3">
    <name type="scientific">Tribonema minus</name>
    <dbReference type="NCBI Taxonomy" id="303371"/>
    <lineage>
        <taxon>Eukaryota</taxon>
        <taxon>Sar</taxon>
        <taxon>Stramenopiles</taxon>
        <taxon>Ochrophyta</taxon>
        <taxon>PX clade</taxon>
        <taxon>Xanthophyceae</taxon>
        <taxon>Tribonematales</taxon>
        <taxon>Tribonemataceae</taxon>
        <taxon>Tribonema</taxon>
    </lineage>
</organism>
<feature type="domain" description="Non-canonical E2 ubiquitin-conjugating enzyme C-terminal" evidence="1">
    <location>
        <begin position="28"/>
        <end position="246"/>
    </location>
</feature>
<dbReference type="OrthoDB" id="193162at2759"/>
<dbReference type="EMBL" id="JAFCMP010000544">
    <property type="protein sequence ID" value="KAG5175883.1"/>
    <property type="molecule type" value="Genomic_DNA"/>
</dbReference>
<comment type="caution">
    <text evidence="2">The sequence shown here is derived from an EMBL/GenBank/DDBJ whole genome shotgun (WGS) entry which is preliminary data.</text>
</comment>
<dbReference type="PANTHER" id="PTHR31560:SF0">
    <property type="entry name" value="UPF0652 PROTEIN C22H10.08"/>
    <property type="match status" value="1"/>
</dbReference>
<keyword evidence="3" id="KW-1185">Reference proteome</keyword>
<accession>A0A836C8L9</accession>
<dbReference type="InterPro" id="IPR018553">
    <property type="entry name" value="E2_Ub-conjug_enz"/>
</dbReference>
<name>A0A836C8L9_9STRA</name>
<dbReference type="AlphaFoldDB" id="A0A836C8L9"/>
<protein>
    <recommendedName>
        <fullName evidence="1">Non-canonical E2 ubiquitin-conjugating enzyme C-terminal domain-containing protein</fullName>
    </recommendedName>
</protein>
<dbReference type="InterPro" id="IPR057668">
    <property type="entry name" value="E2_Ub-conjug_enz_C"/>
</dbReference>
<gene>
    <name evidence="2" type="ORF">JKP88DRAFT_270933</name>
</gene>
<sequence length="250" mass="28241">MQLLQERFDPAFVFQKGAPLPQGDFFSTLTIKHLIGGSRLSHSHVDQWHYVLQSLCLWLQIIEHMLDFWSAAEADMLKGSAPSLRNTGQGLHRVQGAERVGTLMQQCIRRWQTTVAHWRGSQVVHLGDFCVPNALVFIDKYAQVPRILAPIVAVIDYLEGLKNAATADGRALEYVNRIFKGPDRAQQRILADFFRHAFDGSGADNNNDAGSCIDGRLTSCWNWCSKLEKKSYHRLFMLSGFIGFDGDFSR</sequence>
<evidence type="ECO:0000259" key="1">
    <source>
        <dbReference type="Pfam" id="PF09418"/>
    </source>
</evidence>
<reference evidence="2" key="1">
    <citation type="submission" date="2021-02" db="EMBL/GenBank/DDBJ databases">
        <title>First Annotated Genome of the Yellow-green Alga Tribonema minus.</title>
        <authorList>
            <person name="Mahan K.M."/>
        </authorList>
    </citation>
    <scope>NUCLEOTIDE SEQUENCE</scope>
    <source>
        <strain evidence="2">UTEX B ZZ1240</strain>
    </source>
</reference>